<comment type="caution">
    <text evidence="2">The sequence shown here is derived from an EMBL/GenBank/DDBJ whole genome shotgun (WGS) entry which is preliminary data.</text>
</comment>
<dbReference type="AlphaFoldDB" id="A0AAE0BJI6"/>
<proteinExistence type="predicted"/>
<feature type="compositionally biased region" description="Basic and acidic residues" evidence="1">
    <location>
        <begin position="207"/>
        <end position="223"/>
    </location>
</feature>
<feature type="compositionally biased region" description="Basic and acidic residues" evidence="1">
    <location>
        <begin position="251"/>
        <end position="260"/>
    </location>
</feature>
<reference evidence="2" key="2">
    <citation type="submission" date="2023-06" db="EMBL/GenBank/DDBJ databases">
        <title>Long-read-based genome assembly of the green algal bacterivore Cymbomonas tetramitiformis.</title>
        <authorList>
            <person name="Gyaltshen Y."/>
            <person name="Rozenberg A."/>
            <person name="Paasch A."/>
            <person name="Burns J.A."/>
            <person name="Warring S."/>
            <person name="Larson R."/>
            <person name="Maurer-Alcala X."/>
            <person name="Dacks J."/>
            <person name="Kim E."/>
        </authorList>
    </citation>
    <scope>NUCLEOTIDE SEQUENCE</scope>
    <source>
        <strain evidence="2">PLY_AMNH</strain>
    </source>
</reference>
<name>A0AAE0BJI6_9CHLO</name>
<reference evidence="2 4" key="1">
    <citation type="journal article" date="2015" name="Genome Biol. Evol.">
        <title>Comparative Genomics of a Bacterivorous Green Alga Reveals Evolutionary Causalities and Consequences of Phago-Mixotrophic Mode of Nutrition.</title>
        <authorList>
            <person name="Burns J.A."/>
            <person name="Paasch A."/>
            <person name="Narechania A."/>
            <person name="Kim E."/>
        </authorList>
    </citation>
    <scope>NUCLEOTIDE SEQUENCE [LARGE SCALE GENOMIC DNA]</scope>
    <source>
        <strain evidence="2">PLY_AMNH</strain>
    </source>
</reference>
<evidence type="ECO:0000313" key="2">
    <source>
        <dbReference type="EMBL" id="KAK3237135.1"/>
    </source>
</evidence>
<dbReference type="EMBL" id="LGRX02000044">
    <property type="protein sequence ID" value="KAK3289772.1"/>
    <property type="molecule type" value="Genomic_DNA"/>
</dbReference>
<accession>A0AAE0BJI6</accession>
<gene>
    <name evidence="3" type="ORF">CYMTET_2807</name>
    <name evidence="2" type="ORF">CYMTET_52765</name>
</gene>
<protein>
    <submittedName>
        <fullName evidence="2">Uncharacterized protein</fullName>
    </submittedName>
</protein>
<organism evidence="2 4">
    <name type="scientific">Cymbomonas tetramitiformis</name>
    <dbReference type="NCBI Taxonomy" id="36881"/>
    <lineage>
        <taxon>Eukaryota</taxon>
        <taxon>Viridiplantae</taxon>
        <taxon>Chlorophyta</taxon>
        <taxon>Pyramimonadophyceae</taxon>
        <taxon>Pyramimonadales</taxon>
        <taxon>Pyramimonadaceae</taxon>
        <taxon>Cymbomonas</taxon>
    </lineage>
</organism>
<evidence type="ECO:0000313" key="4">
    <source>
        <dbReference type="Proteomes" id="UP001190700"/>
    </source>
</evidence>
<dbReference type="Proteomes" id="UP001190700">
    <property type="component" value="Unassembled WGS sequence"/>
</dbReference>
<dbReference type="EMBL" id="LGRX02034697">
    <property type="protein sequence ID" value="KAK3237135.1"/>
    <property type="molecule type" value="Genomic_DNA"/>
</dbReference>
<sequence length="454" mass="51816">MKELEAHRFPVLVHFYPTLAVEECDLDELPAGEEACDDAWRVRVHTLRARLAEYQSFVKRHRPSFLISDVMRDEFFKKRKRVGFEEAAARRPSGGTGVAQLPVLDAARRAELAAMGEPCRTVSDDVLAIALHGELAPEDIARPSERETLLDFLVWAKTIHQEFGFHHFTEFYEHLVRRVRRSWSSIGLNDYDTVWRVYAKQFDVRPTKKPDKWSNYRRQDTTKGEQAGGEGKGGKVDKGKGKGKGKGGKGTIRDARYPHNHGTCERGADCKFRHVCSVCGAADHVRAAAAYPGRRAAMVGWTSGRRREEYIRVWNVQGGHWGHGMEPTLQLVERLVPMPVSMENPELWRAHSQEARVRSSSRWPSLRQRELAARATVETMERCGTMEAERRCYEEEIEKVGCVVPLLTRRAHCVAAAFHDWHDVQFLVRSAACGTGWAYEDVEFDEPYRVPNYV</sequence>
<evidence type="ECO:0000256" key="1">
    <source>
        <dbReference type="SAM" id="MobiDB-lite"/>
    </source>
</evidence>
<feature type="region of interest" description="Disordered" evidence="1">
    <location>
        <begin position="207"/>
        <end position="260"/>
    </location>
</feature>
<keyword evidence="4" id="KW-1185">Reference proteome</keyword>
<evidence type="ECO:0000313" key="3">
    <source>
        <dbReference type="EMBL" id="KAK3289772.1"/>
    </source>
</evidence>